<evidence type="ECO:0000313" key="3">
    <source>
        <dbReference type="Proteomes" id="UP000464620"/>
    </source>
</evidence>
<reference evidence="2 3" key="1">
    <citation type="submission" date="2020-01" db="EMBL/GenBank/DDBJ databases">
        <title>Genome sequence of Arachis hypogaea, cultivar Shitouqi.</title>
        <authorList>
            <person name="Zhuang W."/>
            <person name="Chen H."/>
            <person name="Varshney R."/>
            <person name="Wang D."/>
            <person name="Ming R."/>
        </authorList>
    </citation>
    <scope>NUCLEOTIDE SEQUENCE [LARGE SCALE GENOMIC DNA]</scope>
    <source>
        <tissue evidence="2">Young leaf</tissue>
    </source>
</reference>
<evidence type="ECO:0000256" key="1">
    <source>
        <dbReference type="SAM" id="MobiDB-lite"/>
    </source>
</evidence>
<accession>A0A6B9V499</accession>
<dbReference type="AlphaFoldDB" id="A0A6B9V499"/>
<organism evidence="2 3">
    <name type="scientific">Arachis hypogaea</name>
    <name type="common">Peanut</name>
    <dbReference type="NCBI Taxonomy" id="3818"/>
    <lineage>
        <taxon>Eukaryota</taxon>
        <taxon>Viridiplantae</taxon>
        <taxon>Streptophyta</taxon>
        <taxon>Embryophyta</taxon>
        <taxon>Tracheophyta</taxon>
        <taxon>Spermatophyta</taxon>
        <taxon>Magnoliopsida</taxon>
        <taxon>eudicotyledons</taxon>
        <taxon>Gunneridae</taxon>
        <taxon>Pentapetalae</taxon>
        <taxon>rosids</taxon>
        <taxon>fabids</taxon>
        <taxon>Fabales</taxon>
        <taxon>Fabaceae</taxon>
        <taxon>Papilionoideae</taxon>
        <taxon>50 kb inversion clade</taxon>
        <taxon>dalbergioids sensu lato</taxon>
        <taxon>Dalbergieae</taxon>
        <taxon>Pterocarpus clade</taxon>
        <taxon>Arachis</taxon>
    </lineage>
</organism>
<gene>
    <name evidence="2" type="ORF">DS421_19g638840</name>
</gene>
<proteinExistence type="predicted"/>
<dbReference type="EMBL" id="CP031001">
    <property type="protein sequence ID" value="QHN75845.1"/>
    <property type="molecule type" value="Genomic_DNA"/>
</dbReference>
<sequence length="108" mass="12141">MNQQIQIHPDRNSYVTDHMDQETLNNIYRVFHIKYNKNGEPSSPDVIVLSGSESSDDEFSSDGDENDDEDDTLEGDDPHNPIYLSRATNSSTEVIEESNETTESSDNG</sequence>
<feature type="region of interest" description="Disordered" evidence="1">
    <location>
        <begin position="36"/>
        <end position="108"/>
    </location>
</feature>
<evidence type="ECO:0000313" key="2">
    <source>
        <dbReference type="EMBL" id="QHN75845.1"/>
    </source>
</evidence>
<dbReference type="Proteomes" id="UP000464620">
    <property type="component" value="Chromosome B09"/>
</dbReference>
<protein>
    <submittedName>
        <fullName evidence="2">Uncharacterized protein</fullName>
    </submittedName>
</protein>
<feature type="compositionally biased region" description="Acidic residues" evidence="1">
    <location>
        <begin position="54"/>
        <end position="75"/>
    </location>
</feature>
<name>A0A6B9V499_ARAHY</name>